<dbReference type="Proteomes" id="UP001444625">
    <property type="component" value="Unassembled WGS sequence"/>
</dbReference>
<keyword evidence="2" id="KW-1185">Reference proteome</keyword>
<comment type="caution">
    <text evidence="1">The sequence shown here is derived from an EMBL/GenBank/DDBJ whole genome shotgun (WGS) entry which is preliminary data.</text>
</comment>
<proteinExistence type="predicted"/>
<evidence type="ECO:0000313" key="2">
    <source>
        <dbReference type="Proteomes" id="UP001444625"/>
    </source>
</evidence>
<reference evidence="1 2" key="1">
    <citation type="submission" date="2024-05" db="EMBL/GenBank/DDBJ databases">
        <authorList>
            <person name="Haq I."/>
            <person name="Ullah Z."/>
            <person name="Ahmad R."/>
            <person name="Li M."/>
            <person name="Tong Y."/>
        </authorList>
    </citation>
    <scope>NUCLEOTIDE SEQUENCE [LARGE SCALE GENOMIC DNA]</scope>
    <source>
        <strain evidence="1 2">16A2E</strain>
    </source>
</reference>
<accession>A0ABU9XGW2</accession>
<sequence length="274" mass="32742">MKLDGNQILDLGKKHKKWNENVTVEIFPYLLNNHRFYLAYYHGKFNRNVKSIAVVSPDANCKEEALKALEPLVFFTITFDKVENNTKARAELDYSIYEEIRVYLKNVLESNVLKDSLSEIYQRSYNIIDEMINLQKEMLNLRQKVNAFASSVLDRGYFLHDEIDELFEVFPIPGWIQYKQFYDRYQFRSDFDVIYENSSKPELQSFMRFRDSNTLKNMTSAVAEKQLADSLEVLTDGKDMSSLTEEEYQQYWLSKFKNDLYERYQQLRDQLRYP</sequence>
<dbReference type="RefSeq" id="WP_345825000.1">
    <property type="nucleotide sequence ID" value="NZ_JBDIML010000003.1"/>
</dbReference>
<gene>
    <name evidence="1" type="ORF">ABC228_10030</name>
</gene>
<organism evidence="1 2">
    <name type="scientific">Ornithinibacillus xuwenensis</name>
    <dbReference type="NCBI Taxonomy" id="3144668"/>
    <lineage>
        <taxon>Bacteria</taxon>
        <taxon>Bacillati</taxon>
        <taxon>Bacillota</taxon>
        <taxon>Bacilli</taxon>
        <taxon>Bacillales</taxon>
        <taxon>Bacillaceae</taxon>
        <taxon>Ornithinibacillus</taxon>
    </lineage>
</organism>
<name>A0ABU9XGW2_9BACI</name>
<dbReference type="EMBL" id="JBDIML010000003">
    <property type="protein sequence ID" value="MEN2767526.1"/>
    <property type="molecule type" value="Genomic_DNA"/>
</dbReference>
<evidence type="ECO:0000313" key="1">
    <source>
        <dbReference type="EMBL" id="MEN2767526.1"/>
    </source>
</evidence>
<protein>
    <submittedName>
        <fullName evidence="1">Uncharacterized protein</fullName>
    </submittedName>
</protein>